<proteinExistence type="predicted"/>
<protein>
    <recommendedName>
        <fullName evidence="3">proteasome endopeptidase complex</fullName>
        <ecNumber evidence="3">3.4.25.1</ecNumber>
    </recommendedName>
</protein>
<evidence type="ECO:0000313" key="13">
    <source>
        <dbReference type="Proteomes" id="UP000054630"/>
    </source>
</evidence>
<dbReference type="GO" id="GO:0005634">
    <property type="term" value="C:nucleus"/>
    <property type="evidence" value="ECO:0007669"/>
    <property type="project" value="UniProtKB-SubCell"/>
</dbReference>
<dbReference type="Proteomes" id="UP000054630">
    <property type="component" value="Unassembled WGS sequence"/>
</dbReference>
<dbReference type="PROSITE" id="PS51476">
    <property type="entry name" value="PROTEASOME_BETA_2"/>
    <property type="match status" value="1"/>
</dbReference>
<comment type="subunit">
    <text evidence="10">The 26S proteasome consists of a 20S proteasome core and two 19S regulatory subunits. The 20S proteasome core is composed of 28 subunits that are arranged in four stacked rings, resulting in a barrel-shaped structure. The two end rings are each formed by seven alpha subunits, and the two central rings are each formed by seven beta subunits. The catalytic chamber with the active sites is on the inside of the barrel.</text>
</comment>
<dbReference type="GO" id="GO:0005737">
    <property type="term" value="C:cytoplasm"/>
    <property type="evidence" value="ECO:0007669"/>
    <property type="project" value="TreeGrafter"/>
</dbReference>
<evidence type="ECO:0000256" key="9">
    <source>
        <dbReference type="ARBA" id="ARBA00023242"/>
    </source>
</evidence>
<dbReference type="InterPro" id="IPR023333">
    <property type="entry name" value="Proteasome_suB-type"/>
</dbReference>
<sequence>MEDAIISSANIRIPFVLDNGFRNDALLKMGFKPPQCRSTGTTIAGLIYDYCVHICCKLLKDGIVIGADSRATSGNIIGDKYCMKLHELAKNIYMCGSGTAADLDQLAHLLSANMELLKLTTERKPRGVAAVRIARQHLFKHMGYIGAYVIIAGTDFTGPFLYSVHAHGSSIKDNYLADGSGCLAAYGVLETNFKLNMTLDEALDLLKRALIAGMAADVNSGNTYTFAILRKNSVEIHTRNVPDFCEPIPKMLAYRYPPKTTKVLKQIKYDVVSSTKMME</sequence>
<dbReference type="AlphaFoldDB" id="A0A0V0RX95"/>
<name>A0A0V0RX95_9BILA</name>
<evidence type="ECO:0000256" key="7">
    <source>
        <dbReference type="ARBA" id="ARBA00022801"/>
    </source>
</evidence>
<dbReference type="PANTHER" id="PTHR32194">
    <property type="entry name" value="METALLOPROTEASE TLDD"/>
    <property type="match status" value="1"/>
</dbReference>
<dbReference type="EMBL" id="JYDL01000063">
    <property type="protein sequence ID" value="KRX19097.1"/>
    <property type="molecule type" value="Genomic_DNA"/>
</dbReference>
<comment type="caution">
    <text evidence="12">The sequence shown here is derived from an EMBL/GenBank/DDBJ whole genome shotgun (WGS) entry which is preliminary data.</text>
</comment>
<keyword evidence="13" id="KW-1185">Reference proteome</keyword>
<keyword evidence="6" id="KW-0888">Threonine protease</keyword>
<dbReference type="GO" id="GO:0005839">
    <property type="term" value="C:proteasome core complex"/>
    <property type="evidence" value="ECO:0007669"/>
    <property type="project" value="InterPro"/>
</dbReference>
<evidence type="ECO:0000256" key="5">
    <source>
        <dbReference type="ARBA" id="ARBA00022670"/>
    </source>
</evidence>
<evidence type="ECO:0000256" key="1">
    <source>
        <dbReference type="ARBA" id="ARBA00001198"/>
    </source>
</evidence>
<evidence type="ECO:0000256" key="2">
    <source>
        <dbReference type="ARBA" id="ARBA00004123"/>
    </source>
</evidence>
<evidence type="ECO:0000256" key="4">
    <source>
        <dbReference type="ARBA" id="ARBA00022490"/>
    </source>
</evidence>
<evidence type="ECO:0000256" key="10">
    <source>
        <dbReference type="ARBA" id="ARBA00026071"/>
    </source>
</evidence>
<feature type="active site" description="Nucleophile" evidence="11">
    <location>
        <position position="41"/>
    </location>
</feature>
<dbReference type="GO" id="GO:0051603">
    <property type="term" value="P:proteolysis involved in protein catabolic process"/>
    <property type="evidence" value="ECO:0007669"/>
    <property type="project" value="InterPro"/>
</dbReference>
<evidence type="ECO:0000256" key="3">
    <source>
        <dbReference type="ARBA" id="ARBA00012039"/>
    </source>
</evidence>
<keyword evidence="9" id="KW-0539">Nucleus</keyword>
<keyword evidence="8 12" id="KW-0647">Proteasome</keyword>
<dbReference type="Pfam" id="PF00227">
    <property type="entry name" value="Proteasome"/>
    <property type="match status" value="1"/>
</dbReference>
<keyword evidence="7" id="KW-0378">Hydrolase</keyword>
<dbReference type="PANTHER" id="PTHR32194:SF4">
    <property type="entry name" value="PROTEASOME SUBUNIT BETA TYPE-7"/>
    <property type="match status" value="1"/>
</dbReference>
<accession>A0A0V0RX95</accession>
<dbReference type="GO" id="GO:0004298">
    <property type="term" value="F:threonine-type endopeptidase activity"/>
    <property type="evidence" value="ECO:0007669"/>
    <property type="project" value="UniProtKB-KW"/>
</dbReference>
<dbReference type="SUPFAM" id="SSF56235">
    <property type="entry name" value="N-terminal nucleophile aminohydrolases (Ntn hydrolases)"/>
    <property type="match status" value="1"/>
</dbReference>
<evidence type="ECO:0000256" key="8">
    <source>
        <dbReference type="ARBA" id="ARBA00022942"/>
    </source>
</evidence>
<evidence type="ECO:0000313" key="12">
    <source>
        <dbReference type="EMBL" id="KRX19097.1"/>
    </source>
</evidence>
<keyword evidence="5" id="KW-0645">Protease</keyword>
<dbReference type="PRINTS" id="PR00141">
    <property type="entry name" value="PROTEASOME"/>
</dbReference>
<evidence type="ECO:0000256" key="11">
    <source>
        <dbReference type="PIRSR" id="PIRSR600243-1"/>
    </source>
</evidence>
<dbReference type="InterPro" id="IPR000243">
    <property type="entry name" value="Pept_T1A_subB"/>
</dbReference>
<dbReference type="InterPro" id="IPR029055">
    <property type="entry name" value="Ntn_hydrolases_N"/>
</dbReference>
<evidence type="ECO:0000256" key="6">
    <source>
        <dbReference type="ARBA" id="ARBA00022698"/>
    </source>
</evidence>
<dbReference type="Gene3D" id="3.60.20.10">
    <property type="entry name" value="Glutamine Phosphoribosylpyrophosphate, subunit 1, domain 1"/>
    <property type="match status" value="1"/>
</dbReference>
<comment type="catalytic activity">
    <reaction evidence="1">
        <text>Cleavage of peptide bonds with very broad specificity.</text>
        <dbReference type="EC" id="3.4.25.1"/>
    </reaction>
</comment>
<reference evidence="12 13" key="1">
    <citation type="submission" date="2015-01" db="EMBL/GenBank/DDBJ databases">
        <title>Evolution of Trichinella species and genotypes.</title>
        <authorList>
            <person name="Korhonen P.K."/>
            <person name="Edoardo P."/>
            <person name="Giuseppe L.R."/>
            <person name="Gasser R.B."/>
        </authorList>
    </citation>
    <scope>NUCLEOTIDE SEQUENCE [LARGE SCALE GENOMIC DNA]</scope>
    <source>
        <strain evidence="12">ISS37</strain>
    </source>
</reference>
<organism evidence="12 13">
    <name type="scientific">Trichinella nelsoni</name>
    <dbReference type="NCBI Taxonomy" id="6336"/>
    <lineage>
        <taxon>Eukaryota</taxon>
        <taxon>Metazoa</taxon>
        <taxon>Ecdysozoa</taxon>
        <taxon>Nematoda</taxon>
        <taxon>Enoplea</taxon>
        <taxon>Dorylaimia</taxon>
        <taxon>Trichinellida</taxon>
        <taxon>Trichinellidae</taxon>
        <taxon>Trichinella</taxon>
    </lineage>
</organism>
<dbReference type="InterPro" id="IPR001353">
    <property type="entry name" value="Proteasome_sua/b"/>
</dbReference>
<dbReference type="EC" id="3.4.25.1" evidence="3"/>
<keyword evidence="4" id="KW-0963">Cytoplasm</keyword>
<gene>
    <name evidence="12" type="primary">Psmb7</name>
    <name evidence="12" type="ORF">T07_12760</name>
</gene>
<comment type="subcellular location">
    <subcellularLocation>
        <location evidence="2">Nucleus</location>
    </subcellularLocation>
</comment>
<dbReference type="STRING" id="6336.A0A0V0RX95"/>
<dbReference type="OrthoDB" id="429533at2759"/>